<proteinExistence type="predicted"/>
<feature type="non-terminal residue" evidence="1">
    <location>
        <position position="122"/>
    </location>
</feature>
<dbReference type="AlphaFoldDB" id="A0AAW1H3B8"/>
<evidence type="ECO:0008006" key="3">
    <source>
        <dbReference type="Google" id="ProtNLM"/>
    </source>
</evidence>
<keyword evidence="2" id="KW-1185">Reference proteome</keyword>
<accession>A0AAW1H3B8</accession>
<protein>
    <recommendedName>
        <fullName evidence="3">Reverse transcriptase zinc-binding domain-containing protein</fullName>
    </recommendedName>
</protein>
<evidence type="ECO:0000313" key="1">
    <source>
        <dbReference type="EMBL" id="KAK9667880.1"/>
    </source>
</evidence>
<name>A0AAW1H3B8_SAPOF</name>
<dbReference type="Proteomes" id="UP001443914">
    <property type="component" value="Unassembled WGS sequence"/>
</dbReference>
<evidence type="ECO:0000313" key="2">
    <source>
        <dbReference type="Proteomes" id="UP001443914"/>
    </source>
</evidence>
<feature type="non-terminal residue" evidence="1">
    <location>
        <position position="1"/>
    </location>
</feature>
<comment type="caution">
    <text evidence="1">The sequence shown here is derived from an EMBL/GenBank/DDBJ whole genome shotgun (WGS) entry which is preliminary data.</text>
</comment>
<sequence>TTCYLCGAAEETHFHLFFECVYSSRCIQVLENLIGVKLPVLQVWQTWTRERAGLLTKKHICGAVLVGLIYSVWEVRNMCRFDLSVVRPEYLVKNLVHTIQSSIKVRDINGCNRKVKEWFLNL</sequence>
<gene>
    <name evidence="1" type="ORF">RND81_13G017900</name>
</gene>
<organism evidence="1 2">
    <name type="scientific">Saponaria officinalis</name>
    <name type="common">Common soapwort</name>
    <name type="synonym">Lychnis saponaria</name>
    <dbReference type="NCBI Taxonomy" id="3572"/>
    <lineage>
        <taxon>Eukaryota</taxon>
        <taxon>Viridiplantae</taxon>
        <taxon>Streptophyta</taxon>
        <taxon>Embryophyta</taxon>
        <taxon>Tracheophyta</taxon>
        <taxon>Spermatophyta</taxon>
        <taxon>Magnoliopsida</taxon>
        <taxon>eudicotyledons</taxon>
        <taxon>Gunneridae</taxon>
        <taxon>Pentapetalae</taxon>
        <taxon>Caryophyllales</taxon>
        <taxon>Caryophyllaceae</taxon>
        <taxon>Caryophylleae</taxon>
        <taxon>Saponaria</taxon>
    </lineage>
</organism>
<reference evidence="1" key="1">
    <citation type="submission" date="2024-03" db="EMBL/GenBank/DDBJ databases">
        <title>WGS assembly of Saponaria officinalis var. Norfolk2.</title>
        <authorList>
            <person name="Jenkins J."/>
            <person name="Shu S."/>
            <person name="Grimwood J."/>
            <person name="Barry K."/>
            <person name="Goodstein D."/>
            <person name="Schmutz J."/>
            <person name="Leebens-Mack J."/>
            <person name="Osbourn A."/>
        </authorList>
    </citation>
    <scope>NUCLEOTIDE SEQUENCE [LARGE SCALE GENOMIC DNA]</scope>
    <source>
        <strain evidence="1">JIC</strain>
    </source>
</reference>
<dbReference type="EMBL" id="JBDFQZ010000013">
    <property type="protein sequence ID" value="KAK9667880.1"/>
    <property type="molecule type" value="Genomic_DNA"/>
</dbReference>